<dbReference type="Gene3D" id="3.10.10.10">
    <property type="entry name" value="HIV Type 1 Reverse Transcriptase, subunit A, domain 1"/>
    <property type="match status" value="1"/>
</dbReference>
<dbReference type="Gene3D" id="3.30.70.270">
    <property type="match status" value="1"/>
</dbReference>
<reference evidence="1" key="1">
    <citation type="submission" date="2020-06" db="EMBL/GenBank/DDBJ databases">
        <authorList>
            <person name="Li T."/>
            <person name="Hu X."/>
            <person name="Zhang T."/>
            <person name="Song X."/>
            <person name="Zhang H."/>
            <person name="Dai N."/>
            <person name="Sheng W."/>
            <person name="Hou X."/>
            <person name="Wei L."/>
        </authorList>
    </citation>
    <scope>NUCLEOTIDE SEQUENCE</scope>
    <source>
        <strain evidence="1">G02</strain>
        <tissue evidence="1">Leaf</tissue>
    </source>
</reference>
<dbReference type="InterPro" id="IPR043502">
    <property type="entry name" value="DNA/RNA_pol_sf"/>
</dbReference>
<reference evidence="1" key="2">
    <citation type="journal article" date="2024" name="Plant">
        <title>Genomic evolution and insights into agronomic trait innovations of Sesamum species.</title>
        <authorList>
            <person name="Miao H."/>
            <person name="Wang L."/>
            <person name="Qu L."/>
            <person name="Liu H."/>
            <person name="Sun Y."/>
            <person name="Le M."/>
            <person name="Wang Q."/>
            <person name="Wei S."/>
            <person name="Zheng Y."/>
            <person name="Lin W."/>
            <person name="Duan Y."/>
            <person name="Cao H."/>
            <person name="Xiong S."/>
            <person name="Wang X."/>
            <person name="Wei L."/>
            <person name="Li C."/>
            <person name="Ma Q."/>
            <person name="Ju M."/>
            <person name="Zhao R."/>
            <person name="Li G."/>
            <person name="Mu C."/>
            <person name="Tian Q."/>
            <person name="Mei H."/>
            <person name="Zhang T."/>
            <person name="Gao T."/>
            <person name="Zhang H."/>
        </authorList>
    </citation>
    <scope>NUCLEOTIDE SEQUENCE</scope>
    <source>
        <strain evidence="1">G02</strain>
    </source>
</reference>
<dbReference type="PANTHER" id="PTHR24559">
    <property type="entry name" value="TRANSPOSON TY3-I GAG-POL POLYPROTEIN"/>
    <property type="match status" value="1"/>
</dbReference>
<dbReference type="InterPro" id="IPR053134">
    <property type="entry name" value="RNA-dir_DNA_polymerase"/>
</dbReference>
<gene>
    <name evidence="1" type="ORF">Sradi_3834400</name>
</gene>
<organism evidence="1">
    <name type="scientific">Sesamum radiatum</name>
    <name type="common">Black benniseed</name>
    <dbReference type="NCBI Taxonomy" id="300843"/>
    <lineage>
        <taxon>Eukaryota</taxon>
        <taxon>Viridiplantae</taxon>
        <taxon>Streptophyta</taxon>
        <taxon>Embryophyta</taxon>
        <taxon>Tracheophyta</taxon>
        <taxon>Spermatophyta</taxon>
        <taxon>Magnoliopsida</taxon>
        <taxon>eudicotyledons</taxon>
        <taxon>Gunneridae</taxon>
        <taxon>Pentapetalae</taxon>
        <taxon>asterids</taxon>
        <taxon>lamiids</taxon>
        <taxon>Lamiales</taxon>
        <taxon>Pedaliaceae</taxon>
        <taxon>Sesamum</taxon>
    </lineage>
</organism>
<evidence type="ECO:0000313" key="1">
    <source>
        <dbReference type="EMBL" id="KAL0361499.1"/>
    </source>
</evidence>
<dbReference type="PANTHER" id="PTHR24559:SF444">
    <property type="entry name" value="REVERSE TRANSCRIPTASE DOMAIN-CONTAINING PROTEIN"/>
    <property type="match status" value="1"/>
</dbReference>
<dbReference type="InterPro" id="IPR043128">
    <property type="entry name" value="Rev_trsase/Diguanyl_cyclase"/>
</dbReference>
<dbReference type="EMBL" id="JACGWJ010000016">
    <property type="protein sequence ID" value="KAL0361499.1"/>
    <property type="molecule type" value="Genomic_DNA"/>
</dbReference>
<sequence>MALNVVLVPKPGEKWRMCIVFRDLNKACPRDYYSLPRIDQLVDSTSGCELPSMMDASQGTLDNALLEKTKKGQPHHLRRHILLRGHALQAKKRKNHLPKAGG</sequence>
<proteinExistence type="predicted"/>
<protein>
    <submittedName>
        <fullName evidence="1">Uncharacterized protein</fullName>
    </submittedName>
</protein>
<name>A0AAW2Q128_SESRA</name>
<dbReference type="SUPFAM" id="SSF56672">
    <property type="entry name" value="DNA/RNA polymerases"/>
    <property type="match status" value="1"/>
</dbReference>
<accession>A0AAW2Q128</accession>
<dbReference type="AlphaFoldDB" id="A0AAW2Q128"/>
<comment type="caution">
    <text evidence="1">The sequence shown here is derived from an EMBL/GenBank/DDBJ whole genome shotgun (WGS) entry which is preliminary data.</text>
</comment>